<protein>
    <submittedName>
        <fullName evidence="1">Uncharacterized protein</fullName>
    </submittedName>
</protein>
<evidence type="ECO:0000313" key="1">
    <source>
        <dbReference type="EMBL" id="ADP85103.1"/>
    </source>
</evidence>
<dbReference type="EMBL" id="CP002299">
    <property type="protein sequence ID" value="ADP85103.1"/>
    <property type="molecule type" value="Genomic_DNA"/>
</dbReference>
<organism evidence="1 2">
    <name type="scientific">Pseudofrankia inefficax (strain DSM 45817 / CECT 9037 / DDB 130130 / EuI1c)</name>
    <name type="common">Frankia inefficax</name>
    <dbReference type="NCBI Taxonomy" id="298654"/>
    <lineage>
        <taxon>Bacteria</taxon>
        <taxon>Bacillati</taxon>
        <taxon>Actinomycetota</taxon>
        <taxon>Actinomycetes</taxon>
        <taxon>Frankiales</taxon>
        <taxon>Frankiaceae</taxon>
        <taxon>Pseudofrankia</taxon>
    </lineage>
</organism>
<reference evidence="1 2" key="1">
    <citation type="submission" date="2010-10" db="EMBL/GenBank/DDBJ databases">
        <title>Complete sequence of Frankia sp. EuI1c.</title>
        <authorList>
            <consortium name="US DOE Joint Genome Institute"/>
            <person name="Lucas S."/>
            <person name="Copeland A."/>
            <person name="Lapidus A."/>
            <person name="Cheng J.-F."/>
            <person name="Bruce D."/>
            <person name="Goodwin L."/>
            <person name="Pitluck S."/>
            <person name="Chertkov O."/>
            <person name="Detter J.C."/>
            <person name="Han C."/>
            <person name="Tapia R."/>
            <person name="Land M."/>
            <person name="Hauser L."/>
            <person name="Jeffries C."/>
            <person name="Kyrpides N."/>
            <person name="Ivanova N."/>
            <person name="Mikhailova N."/>
            <person name="Beauchemin N."/>
            <person name="Sen A."/>
            <person name="Sur S.A."/>
            <person name="Gtari M."/>
            <person name="Wall L."/>
            <person name="Tisa L."/>
            <person name="Woyke T."/>
        </authorList>
    </citation>
    <scope>NUCLEOTIDE SEQUENCE [LARGE SCALE GENOMIC DNA]</scope>
    <source>
        <strain evidence="2">DSM 45817 / CECT 9037 / EuI1c</strain>
    </source>
</reference>
<name>E3IYN2_PSEI1</name>
<proteinExistence type="predicted"/>
<dbReference type="AlphaFoldDB" id="E3IYN2"/>
<gene>
    <name evidence="1" type="ordered locus">FraEuI1c_7138</name>
</gene>
<dbReference type="RefSeq" id="WP_013428214.1">
    <property type="nucleotide sequence ID" value="NC_014666.1"/>
</dbReference>
<dbReference type="Proteomes" id="UP000002484">
    <property type="component" value="Chromosome"/>
</dbReference>
<keyword evidence="2" id="KW-1185">Reference proteome</keyword>
<accession>E3IYN2</accession>
<dbReference type="HOGENOM" id="CLU_186189_4_0_11"/>
<evidence type="ECO:0000313" key="2">
    <source>
        <dbReference type="Proteomes" id="UP000002484"/>
    </source>
</evidence>
<sequence precursor="true">MKKILWPWGFWIFVTFYVVTAPSDAANFVHTAFGWLGSMADGFSSFVSDATA</sequence>
<dbReference type="KEGG" id="fri:FraEuI1c_7138"/>
<dbReference type="InParanoid" id="E3IYN2"/>